<keyword evidence="1" id="KW-0488">Methylation</keyword>
<evidence type="ECO:0000313" key="8">
    <source>
        <dbReference type="Proteomes" id="UP001220530"/>
    </source>
</evidence>
<dbReference type="Gene3D" id="6.10.340.10">
    <property type="match status" value="1"/>
</dbReference>
<dbReference type="PROSITE" id="PS50885">
    <property type="entry name" value="HAMP"/>
    <property type="match status" value="1"/>
</dbReference>
<dbReference type="InterPro" id="IPR051310">
    <property type="entry name" value="MCP_chemotaxis"/>
</dbReference>
<dbReference type="InterPro" id="IPR004090">
    <property type="entry name" value="Chemotax_Me-accpt_rcpt"/>
</dbReference>
<evidence type="ECO:0000259" key="6">
    <source>
        <dbReference type="PROSITE" id="PS50885"/>
    </source>
</evidence>
<dbReference type="SMART" id="SM00283">
    <property type="entry name" value="MA"/>
    <property type="match status" value="1"/>
</dbReference>
<keyword evidence="4" id="KW-1133">Transmembrane helix</keyword>
<feature type="domain" description="Methyl-accepting transducer" evidence="5">
    <location>
        <begin position="246"/>
        <end position="475"/>
    </location>
</feature>
<dbReference type="CDD" id="cd06225">
    <property type="entry name" value="HAMP"/>
    <property type="match status" value="1"/>
</dbReference>
<organism evidence="7 8">
    <name type="scientific">Devosia algicola</name>
    <dbReference type="NCBI Taxonomy" id="3026418"/>
    <lineage>
        <taxon>Bacteria</taxon>
        <taxon>Pseudomonadati</taxon>
        <taxon>Pseudomonadota</taxon>
        <taxon>Alphaproteobacteria</taxon>
        <taxon>Hyphomicrobiales</taxon>
        <taxon>Devosiaceae</taxon>
        <taxon>Devosia</taxon>
    </lineage>
</organism>
<dbReference type="Pfam" id="PF00672">
    <property type="entry name" value="HAMP"/>
    <property type="match status" value="1"/>
</dbReference>
<keyword evidence="8" id="KW-1185">Reference proteome</keyword>
<evidence type="ECO:0000256" key="1">
    <source>
        <dbReference type="ARBA" id="ARBA00022481"/>
    </source>
</evidence>
<dbReference type="Pfam" id="PF18947">
    <property type="entry name" value="HAMP_2"/>
    <property type="match status" value="1"/>
</dbReference>
<evidence type="ECO:0000256" key="2">
    <source>
        <dbReference type="ARBA" id="ARBA00029447"/>
    </source>
</evidence>
<dbReference type="SUPFAM" id="SSF58104">
    <property type="entry name" value="Methyl-accepting chemotaxis protein (MCP) signaling domain"/>
    <property type="match status" value="1"/>
</dbReference>
<evidence type="ECO:0000313" key="7">
    <source>
        <dbReference type="EMBL" id="WDR02006.1"/>
    </source>
</evidence>
<dbReference type="RefSeq" id="WP_282218415.1">
    <property type="nucleotide sequence ID" value="NZ_CP118246.1"/>
</dbReference>
<dbReference type="Proteomes" id="UP001220530">
    <property type="component" value="Chromosome"/>
</dbReference>
<sequence length="516" mass="53595">MNLSRLSISGRIYTVFGALTVLPAIVLVVAVFGIQAALDKDSQTQAISIHAIVIGFGILTLSIAIAIALLAARWLSRTIRQMSEIMEQMADGDLDVTLTGAEQQHELGRIARAIAVFGANGRTLMESQRLRIEEAEEAAVRQAVRDELQEDIEFLLAAAAVGDFTGRLDRDYGAPDLNGVARSVNGLLDTVSKGLEETGTVLAGLANADLGGRVQGDYAGAFAILKDNTNALAEILSDTMTRLEDSAHALKVATGEILSGSNDLSERTNLQATAIEATAAAITGLDGSISDNANLADGAALAMQESLGVARAGEAAMTAATDAMDRITNSVGRIATIIAMIDDVAFQTNLLALNASVEAARAGEAGNGFAVVAQEVRRLAQSAAGASKEIKGLIEQSGDEVRGGARLVSEAADKLTAIVGATGQNSEQMLAISGACQRQAASVAEIAQSMAQMDIMTQNNAALVEQTNAAIGQTEAQATLLDAIVAQFAGRQNRDQLENPSALSLASLKMRPADLP</sequence>
<dbReference type="EMBL" id="CP118246">
    <property type="protein sequence ID" value="WDR02006.1"/>
    <property type="molecule type" value="Genomic_DNA"/>
</dbReference>
<dbReference type="PANTHER" id="PTHR43531">
    <property type="entry name" value="PROTEIN ICFG"/>
    <property type="match status" value="1"/>
</dbReference>
<evidence type="ECO:0000256" key="4">
    <source>
        <dbReference type="SAM" id="Phobius"/>
    </source>
</evidence>
<dbReference type="InterPro" id="IPR003660">
    <property type="entry name" value="HAMP_dom"/>
</dbReference>
<evidence type="ECO:0000256" key="3">
    <source>
        <dbReference type="PROSITE-ProRule" id="PRU00284"/>
    </source>
</evidence>
<proteinExistence type="inferred from homology"/>
<dbReference type="Pfam" id="PF00015">
    <property type="entry name" value="MCPsignal"/>
    <property type="match status" value="1"/>
</dbReference>
<dbReference type="InterPro" id="IPR004089">
    <property type="entry name" value="MCPsignal_dom"/>
</dbReference>
<dbReference type="PRINTS" id="PR00260">
    <property type="entry name" value="CHEMTRNSDUCR"/>
</dbReference>
<protein>
    <submittedName>
        <fullName evidence="7">Methyl-accepting chemotaxis protein</fullName>
    </submittedName>
</protein>
<keyword evidence="4" id="KW-0472">Membrane</keyword>
<reference evidence="7 8" key="1">
    <citation type="submission" date="2023-02" db="EMBL/GenBank/DDBJ databases">
        <title>Devosia algicola sp. nov., isolated from the phycosphere of marine algae.</title>
        <authorList>
            <person name="Kim J.M."/>
            <person name="Lee J.K."/>
            <person name="Choi B.J."/>
            <person name="Bayburt H."/>
            <person name="Jeon C.O."/>
        </authorList>
    </citation>
    <scope>NUCLEOTIDE SEQUENCE [LARGE SCALE GENOMIC DNA]</scope>
    <source>
        <strain evidence="7 8">G20-9</strain>
    </source>
</reference>
<comment type="similarity">
    <text evidence="2">Belongs to the methyl-accepting chemotaxis (MCP) protein family.</text>
</comment>
<accession>A0ABY7YL40</accession>
<feature type="domain" description="HAMP" evidence="6">
    <location>
        <begin position="73"/>
        <end position="126"/>
    </location>
</feature>
<dbReference type="SUPFAM" id="SSF158472">
    <property type="entry name" value="HAMP domain-like"/>
    <property type="match status" value="1"/>
</dbReference>
<dbReference type="PANTHER" id="PTHR43531:SF14">
    <property type="entry name" value="METHYL-ACCEPTING CHEMOTAXIS PROTEIN I-RELATED"/>
    <property type="match status" value="1"/>
</dbReference>
<evidence type="ECO:0000259" key="5">
    <source>
        <dbReference type="PROSITE" id="PS50111"/>
    </source>
</evidence>
<feature type="transmembrane region" description="Helical" evidence="4">
    <location>
        <begin position="47"/>
        <end position="72"/>
    </location>
</feature>
<keyword evidence="3" id="KW-0807">Transducer</keyword>
<name>A0ABY7YL40_9HYPH</name>
<keyword evidence="4" id="KW-0812">Transmembrane</keyword>
<feature type="transmembrane region" description="Helical" evidence="4">
    <location>
        <begin position="12"/>
        <end position="35"/>
    </location>
</feature>
<dbReference type="Gene3D" id="1.10.287.950">
    <property type="entry name" value="Methyl-accepting chemotaxis protein"/>
    <property type="match status" value="1"/>
</dbReference>
<dbReference type="SMART" id="SM00304">
    <property type="entry name" value="HAMP"/>
    <property type="match status" value="1"/>
</dbReference>
<dbReference type="PROSITE" id="PS50111">
    <property type="entry name" value="CHEMOTAXIS_TRANSDUC_2"/>
    <property type="match status" value="1"/>
</dbReference>
<gene>
    <name evidence="7" type="ORF">PSQ19_15140</name>
</gene>